<evidence type="ECO:0000313" key="3">
    <source>
        <dbReference type="Proteomes" id="UP000650511"/>
    </source>
</evidence>
<keyword evidence="1" id="KW-0472">Membrane</keyword>
<keyword evidence="3" id="KW-1185">Reference proteome</keyword>
<dbReference type="EMBL" id="BMHA01000014">
    <property type="protein sequence ID" value="GGI09126.1"/>
    <property type="molecule type" value="Genomic_DNA"/>
</dbReference>
<gene>
    <name evidence="2" type="ORF">GCM10011354_32530</name>
</gene>
<keyword evidence="1" id="KW-0812">Transmembrane</keyword>
<reference evidence="2" key="2">
    <citation type="submission" date="2020-09" db="EMBL/GenBank/DDBJ databases">
        <authorList>
            <person name="Sun Q."/>
            <person name="Zhou Y."/>
        </authorList>
    </citation>
    <scope>NUCLEOTIDE SEQUENCE</scope>
    <source>
        <strain evidence="2">CGMCC 1.14988</strain>
    </source>
</reference>
<protein>
    <submittedName>
        <fullName evidence="2">Uncharacterized protein</fullName>
    </submittedName>
</protein>
<proteinExistence type="predicted"/>
<dbReference type="Proteomes" id="UP000650511">
    <property type="component" value="Unassembled WGS sequence"/>
</dbReference>
<reference evidence="2" key="1">
    <citation type="journal article" date="2014" name="Int. J. Syst. Evol. Microbiol.">
        <title>Complete genome sequence of Corynebacterium casei LMG S-19264T (=DSM 44701T), isolated from a smear-ripened cheese.</title>
        <authorList>
            <consortium name="US DOE Joint Genome Institute (JGI-PGF)"/>
            <person name="Walter F."/>
            <person name="Albersmeier A."/>
            <person name="Kalinowski J."/>
            <person name="Ruckert C."/>
        </authorList>
    </citation>
    <scope>NUCLEOTIDE SEQUENCE</scope>
    <source>
        <strain evidence="2">CGMCC 1.14988</strain>
    </source>
</reference>
<dbReference type="RefSeq" id="WP_130650241.1">
    <property type="nucleotide sequence ID" value="NZ_BMHA01000014.1"/>
</dbReference>
<dbReference type="AlphaFoldDB" id="A0A8J3AGQ7"/>
<comment type="caution">
    <text evidence="2">The sequence shown here is derived from an EMBL/GenBank/DDBJ whole genome shotgun (WGS) entry which is preliminary data.</text>
</comment>
<feature type="transmembrane region" description="Helical" evidence="1">
    <location>
        <begin position="12"/>
        <end position="35"/>
    </location>
</feature>
<name>A0A8J3AGQ7_9ACTN</name>
<evidence type="ECO:0000313" key="2">
    <source>
        <dbReference type="EMBL" id="GGI09126.1"/>
    </source>
</evidence>
<organism evidence="2 3">
    <name type="scientific">Egicoccus halophilus</name>
    <dbReference type="NCBI Taxonomy" id="1670830"/>
    <lineage>
        <taxon>Bacteria</taxon>
        <taxon>Bacillati</taxon>
        <taxon>Actinomycetota</taxon>
        <taxon>Nitriliruptoria</taxon>
        <taxon>Egicoccales</taxon>
        <taxon>Egicoccaceae</taxon>
        <taxon>Egicoccus</taxon>
    </lineage>
</organism>
<feature type="transmembrane region" description="Helical" evidence="1">
    <location>
        <begin position="41"/>
        <end position="65"/>
    </location>
</feature>
<sequence length="109" mass="11524">MEHIPSPKELRTAARACTLLAYAAGLAGVAGGTLMLRDDELAMALVLYTVTFAVGAALMGVAVLVRSVAGLSLQLHRVESDVRVLVGDRVRGGPAADEHDPWRGHHPPY</sequence>
<keyword evidence="1" id="KW-1133">Transmembrane helix</keyword>
<evidence type="ECO:0000256" key="1">
    <source>
        <dbReference type="SAM" id="Phobius"/>
    </source>
</evidence>
<accession>A0A8J3AGQ7</accession>